<evidence type="ECO:0008006" key="4">
    <source>
        <dbReference type="Google" id="ProtNLM"/>
    </source>
</evidence>
<gene>
    <name evidence="2" type="ORF">SAMN05216474_2087</name>
</gene>
<accession>A0A1I7AH47</accession>
<sequence>MEVKQRHITFRAVIFGSLFCFLAACSFNAKEEWAAVEDVVLTKEDGEGMMRALQLDPKNKKDRDAFLLDWIAQQEYALYLKETQPNLYYEIKANGIKEGADLYKFHIESSIIKKMLDDQTPMEKEILAYYKKHRKNFSEEIYLVKALYLKVALNKLRNTNIDQLYLLKNGKDREEVKNFANLYATNFYFEENKWIVFDDLVREMPMDVNIKELIESKGKIVSKDNQFAYYLNILSYNTKEALKPNVQERELIEKRILSQKAKNIRVELNDSITQLIENRYEINIYTK</sequence>
<dbReference type="Proteomes" id="UP000236454">
    <property type="component" value="Unassembled WGS sequence"/>
</dbReference>
<name>A0A1I7AH47_9FLAO</name>
<keyword evidence="1" id="KW-0732">Signal</keyword>
<protein>
    <recommendedName>
        <fullName evidence="4">PPIC-type PPIASE domain-containing protein</fullName>
    </recommendedName>
</protein>
<dbReference type="OrthoDB" id="9785180at2"/>
<dbReference type="PROSITE" id="PS51257">
    <property type="entry name" value="PROKAR_LIPOPROTEIN"/>
    <property type="match status" value="1"/>
</dbReference>
<organism evidence="2 3">
    <name type="scientific">Lishizhenia tianjinensis</name>
    <dbReference type="NCBI Taxonomy" id="477690"/>
    <lineage>
        <taxon>Bacteria</taxon>
        <taxon>Pseudomonadati</taxon>
        <taxon>Bacteroidota</taxon>
        <taxon>Flavobacteriia</taxon>
        <taxon>Flavobacteriales</taxon>
        <taxon>Crocinitomicaceae</taxon>
        <taxon>Lishizhenia</taxon>
    </lineage>
</organism>
<feature type="signal peptide" evidence="1">
    <location>
        <begin position="1"/>
        <end position="29"/>
    </location>
</feature>
<reference evidence="2 3" key="1">
    <citation type="submission" date="2016-10" db="EMBL/GenBank/DDBJ databases">
        <authorList>
            <person name="de Groot N.N."/>
        </authorList>
    </citation>
    <scope>NUCLEOTIDE SEQUENCE [LARGE SCALE GENOMIC DNA]</scope>
    <source>
        <strain evidence="2 3">CGMCC 1.7005</strain>
    </source>
</reference>
<dbReference type="RefSeq" id="WP_090249155.1">
    <property type="nucleotide sequence ID" value="NZ_FPAS01000003.1"/>
</dbReference>
<proteinExistence type="predicted"/>
<dbReference type="EMBL" id="FPAS01000003">
    <property type="protein sequence ID" value="SFT74272.1"/>
    <property type="molecule type" value="Genomic_DNA"/>
</dbReference>
<evidence type="ECO:0000313" key="2">
    <source>
        <dbReference type="EMBL" id="SFT74272.1"/>
    </source>
</evidence>
<evidence type="ECO:0000313" key="3">
    <source>
        <dbReference type="Proteomes" id="UP000236454"/>
    </source>
</evidence>
<keyword evidence="3" id="KW-1185">Reference proteome</keyword>
<feature type="chain" id="PRO_5014925827" description="PPIC-type PPIASE domain-containing protein" evidence="1">
    <location>
        <begin position="30"/>
        <end position="287"/>
    </location>
</feature>
<evidence type="ECO:0000256" key="1">
    <source>
        <dbReference type="SAM" id="SignalP"/>
    </source>
</evidence>
<dbReference type="AlphaFoldDB" id="A0A1I7AH47"/>
<dbReference type="STRING" id="477690.SAMN05216474_2087"/>